<protein>
    <submittedName>
        <fullName evidence="1">Uncharacterized protein</fullName>
    </submittedName>
</protein>
<dbReference type="EMBL" id="ADVG01000004">
    <property type="protein sequence ID" value="EFH82626.1"/>
    <property type="molecule type" value="Genomic_DNA"/>
</dbReference>
<organism evidence="1 2">
    <name type="scientific">Ktedonobacter racemifer DSM 44963</name>
    <dbReference type="NCBI Taxonomy" id="485913"/>
    <lineage>
        <taxon>Bacteria</taxon>
        <taxon>Bacillati</taxon>
        <taxon>Chloroflexota</taxon>
        <taxon>Ktedonobacteria</taxon>
        <taxon>Ktedonobacterales</taxon>
        <taxon>Ktedonobacteraceae</taxon>
        <taxon>Ktedonobacter</taxon>
    </lineage>
</organism>
<dbReference type="STRING" id="485913.Krac_3459"/>
<dbReference type="Proteomes" id="UP000004508">
    <property type="component" value="Unassembled WGS sequence"/>
</dbReference>
<dbReference type="AlphaFoldDB" id="D6U1I2"/>
<evidence type="ECO:0000313" key="2">
    <source>
        <dbReference type="Proteomes" id="UP000004508"/>
    </source>
</evidence>
<keyword evidence="2" id="KW-1185">Reference proteome</keyword>
<reference evidence="1 2" key="1">
    <citation type="journal article" date="2011" name="Stand. Genomic Sci.">
        <title>Non-contiguous finished genome sequence and contextual data of the filamentous soil bacterium Ktedonobacter racemifer type strain (SOSP1-21).</title>
        <authorList>
            <person name="Chang Y.J."/>
            <person name="Land M."/>
            <person name="Hauser L."/>
            <person name="Chertkov O."/>
            <person name="Del Rio T.G."/>
            <person name="Nolan M."/>
            <person name="Copeland A."/>
            <person name="Tice H."/>
            <person name="Cheng J.F."/>
            <person name="Lucas S."/>
            <person name="Han C."/>
            <person name="Goodwin L."/>
            <person name="Pitluck S."/>
            <person name="Ivanova N."/>
            <person name="Ovchinikova G."/>
            <person name="Pati A."/>
            <person name="Chen A."/>
            <person name="Palaniappan K."/>
            <person name="Mavromatis K."/>
            <person name="Liolios K."/>
            <person name="Brettin T."/>
            <person name="Fiebig A."/>
            <person name="Rohde M."/>
            <person name="Abt B."/>
            <person name="Goker M."/>
            <person name="Detter J.C."/>
            <person name="Woyke T."/>
            <person name="Bristow J."/>
            <person name="Eisen J.A."/>
            <person name="Markowitz V."/>
            <person name="Hugenholtz P."/>
            <person name="Kyrpides N.C."/>
            <person name="Klenk H.P."/>
            <person name="Lapidus A."/>
        </authorList>
    </citation>
    <scope>NUCLEOTIDE SEQUENCE [LARGE SCALE GENOMIC DNA]</scope>
    <source>
        <strain evidence="2">DSM 44963</strain>
    </source>
</reference>
<dbReference type="InParanoid" id="D6U1I2"/>
<evidence type="ECO:0000313" key="1">
    <source>
        <dbReference type="EMBL" id="EFH82626.1"/>
    </source>
</evidence>
<gene>
    <name evidence="1" type="ORF">Krac_3459</name>
</gene>
<name>D6U1I2_KTERA</name>
<sequence length="54" mass="5694">MRGYFLSASIRATSTRARCTSRTMKYVAVAQATDATTDARGTVSASSSPTLCLC</sequence>
<proteinExistence type="predicted"/>
<accession>D6U1I2</accession>
<comment type="caution">
    <text evidence="1">The sequence shown here is derived from an EMBL/GenBank/DDBJ whole genome shotgun (WGS) entry which is preliminary data.</text>
</comment>